<dbReference type="InterPro" id="IPR036388">
    <property type="entry name" value="WH-like_DNA-bd_sf"/>
</dbReference>
<feature type="domain" description="HTH gntR-type" evidence="4">
    <location>
        <begin position="14"/>
        <end position="81"/>
    </location>
</feature>
<dbReference type="Pfam" id="PF00392">
    <property type="entry name" value="GntR"/>
    <property type="match status" value="1"/>
</dbReference>
<sequence>MADLRQRNLIVVQERLRDQVADILRAAISSGELLPGTVHSAPTLAAGLGVSATPVRDAMLTLAREGMVEPVRNKGFRITELSDRDLDDYLQLRELIEVPTIGRVTRLAPEADLESLRPVAQEIVDAARRHDLTGYLDADRRFHLGLLGLAGNTHLVEVVGDLRKRSRLLGLADQDRSGRLMSSAEEHLELLDLMLAGDAAGAEDLMRRHLGDVRTLRDPHPGP</sequence>
<keyword evidence="1" id="KW-0805">Transcription regulation</keyword>
<organism evidence="5 6">
    <name type="scientific">Streptomyces palmae</name>
    <dbReference type="NCBI Taxonomy" id="1701085"/>
    <lineage>
        <taxon>Bacteria</taxon>
        <taxon>Bacillati</taxon>
        <taxon>Actinomycetota</taxon>
        <taxon>Actinomycetes</taxon>
        <taxon>Kitasatosporales</taxon>
        <taxon>Streptomycetaceae</taxon>
        <taxon>Streptomyces</taxon>
    </lineage>
</organism>
<dbReference type="SUPFAM" id="SSF46785">
    <property type="entry name" value="Winged helix' DNA-binding domain"/>
    <property type="match status" value="1"/>
</dbReference>
<dbReference type="InterPro" id="IPR011711">
    <property type="entry name" value="GntR_C"/>
</dbReference>
<dbReference type="EMBL" id="SRID01000371">
    <property type="protein sequence ID" value="TGA93138.1"/>
    <property type="molecule type" value="Genomic_DNA"/>
</dbReference>
<dbReference type="InterPro" id="IPR036390">
    <property type="entry name" value="WH_DNA-bd_sf"/>
</dbReference>
<dbReference type="PANTHER" id="PTHR43537">
    <property type="entry name" value="TRANSCRIPTIONAL REGULATOR, GNTR FAMILY"/>
    <property type="match status" value="1"/>
</dbReference>
<evidence type="ECO:0000256" key="3">
    <source>
        <dbReference type="ARBA" id="ARBA00023163"/>
    </source>
</evidence>
<accession>A0A4Z0GA02</accession>
<keyword evidence="3" id="KW-0804">Transcription</keyword>
<evidence type="ECO:0000259" key="4">
    <source>
        <dbReference type="PROSITE" id="PS50949"/>
    </source>
</evidence>
<dbReference type="InterPro" id="IPR008920">
    <property type="entry name" value="TF_FadR/GntR_C"/>
</dbReference>
<dbReference type="CDD" id="cd07377">
    <property type="entry name" value="WHTH_GntR"/>
    <property type="match status" value="1"/>
</dbReference>
<dbReference type="Pfam" id="PF07729">
    <property type="entry name" value="FCD"/>
    <property type="match status" value="1"/>
</dbReference>
<dbReference type="SMART" id="SM00345">
    <property type="entry name" value="HTH_GNTR"/>
    <property type="match status" value="1"/>
</dbReference>
<dbReference type="Gene3D" id="1.10.10.10">
    <property type="entry name" value="Winged helix-like DNA-binding domain superfamily/Winged helix DNA-binding domain"/>
    <property type="match status" value="1"/>
</dbReference>
<keyword evidence="2" id="KW-0238">DNA-binding</keyword>
<evidence type="ECO:0000256" key="2">
    <source>
        <dbReference type="ARBA" id="ARBA00023125"/>
    </source>
</evidence>
<evidence type="ECO:0000313" key="5">
    <source>
        <dbReference type="EMBL" id="TGA93138.1"/>
    </source>
</evidence>
<dbReference type="PANTHER" id="PTHR43537:SF45">
    <property type="entry name" value="GNTR FAMILY REGULATORY PROTEIN"/>
    <property type="match status" value="1"/>
</dbReference>
<dbReference type="RefSeq" id="WP_135341729.1">
    <property type="nucleotide sequence ID" value="NZ_JBHLTX010000047.1"/>
</dbReference>
<dbReference type="GO" id="GO:0003677">
    <property type="term" value="F:DNA binding"/>
    <property type="evidence" value="ECO:0007669"/>
    <property type="project" value="UniProtKB-KW"/>
</dbReference>
<dbReference type="SUPFAM" id="SSF48008">
    <property type="entry name" value="GntR ligand-binding domain-like"/>
    <property type="match status" value="1"/>
</dbReference>
<proteinExistence type="predicted"/>
<dbReference type="Proteomes" id="UP000297948">
    <property type="component" value="Unassembled WGS sequence"/>
</dbReference>
<dbReference type="InterPro" id="IPR000524">
    <property type="entry name" value="Tscrpt_reg_HTH_GntR"/>
</dbReference>
<dbReference type="SMART" id="SM00895">
    <property type="entry name" value="FCD"/>
    <property type="match status" value="1"/>
</dbReference>
<comment type="caution">
    <text evidence="5">The sequence shown here is derived from an EMBL/GenBank/DDBJ whole genome shotgun (WGS) entry which is preliminary data.</text>
</comment>
<dbReference type="PROSITE" id="PS50949">
    <property type="entry name" value="HTH_GNTR"/>
    <property type="match status" value="1"/>
</dbReference>
<evidence type="ECO:0000256" key="1">
    <source>
        <dbReference type="ARBA" id="ARBA00023015"/>
    </source>
</evidence>
<dbReference type="OrthoDB" id="3864082at2"/>
<reference evidence="5 6" key="1">
    <citation type="submission" date="2019-03" db="EMBL/GenBank/DDBJ databases">
        <authorList>
            <person name="Gonzalez-Pimentel J.L."/>
        </authorList>
    </citation>
    <scope>NUCLEOTIDE SEQUENCE [LARGE SCALE GENOMIC DNA]</scope>
    <source>
        <strain evidence="5 6">JCM 31289</strain>
    </source>
</reference>
<dbReference type="GO" id="GO:0003700">
    <property type="term" value="F:DNA-binding transcription factor activity"/>
    <property type="evidence" value="ECO:0007669"/>
    <property type="project" value="InterPro"/>
</dbReference>
<name>A0A4Z0GA02_9ACTN</name>
<keyword evidence="6" id="KW-1185">Reference proteome</keyword>
<protein>
    <submittedName>
        <fullName evidence="5">GntR family transcriptional regulator</fullName>
    </submittedName>
</protein>
<dbReference type="Gene3D" id="1.20.120.530">
    <property type="entry name" value="GntR ligand-binding domain-like"/>
    <property type="match status" value="1"/>
</dbReference>
<dbReference type="AlphaFoldDB" id="A0A4Z0GA02"/>
<gene>
    <name evidence="5" type="ORF">E4099_26940</name>
</gene>
<evidence type="ECO:0000313" key="6">
    <source>
        <dbReference type="Proteomes" id="UP000297948"/>
    </source>
</evidence>